<feature type="domain" description="VTT" evidence="3">
    <location>
        <begin position="30"/>
        <end position="156"/>
    </location>
</feature>
<feature type="transmembrane region" description="Helical" evidence="2">
    <location>
        <begin position="48"/>
        <end position="71"/>
    </location>
</feature>
<evidence type="ECO:0000313" key="4">
    <source>
        <dbReference type="EMBL" id="TFE87100.1"/>
    </source>
</evidence>
<dbReference type="PANTHER" id="PTHR42709">
    <property type="entry name" value="ALKALINE PHOSPHATASE LIKE PROTEIN"/>
    <property type="match status" value="1"/>
</dbReference>
<evidence type="ECO:0000313" key="5">
    <source>
        <dbReference type="Proteomes" id="UP000298246"/>
    </source>
</evidence>
<reference evidence="4 5" key="1">
    <citation type="submission" date="2017-03" db="EMBL/GenBank/DDBJ databases">
        <title>Isolation of Levoglucosan Utilizing Bacteria.</title>
        <authorList>
            <person name="Arya A.S."/>
        </authorList>
    </citation>
    <scope>NUCLEOTIDE SEQUENCE [LARGE SCALE GENOMIC DNA]</scope>
    <source>
        <strain evidence="4 5">MEC069</strain>
    </source>
</reference>
<name>A0A4Y8Q084_9BACL</name>
<keyword evidence="5" id="KW-1185">Reference proteome</keyword>
<keyword evidence="2" id="KW-0472">Membrane</keyword>
<dbReference type="Pfam" id="PF09335">
    <property type="entry name" value="VTT_dom"/>
    <property type="match status" value="1"/>
</dbReference>
<keyword evidence="2" id="KW-0812">Transmembrane</keyword>
<protein>
    <recommendedName>
        <fullName evidence="3">VTT domain-containing protein</fullName>
    </recommendedName>
</protein>
<accession>A0A4Y8Q084</accession>
<dbReference type="OrthoDB" id="9782291at2"/>
<dbReference type="InterPro" id="IPR051311">
    <property type="entry name" value="DedA_domain"/>
</dbReference>
<organism evidence="4 5">
    <name type="scientific">Paenibacillus athensensis</name>
    <dbReference type="NCBI Taxonomy" id="1967502"/>
    <lineage>
        <taxon>Bacteria</taxon>
        <taxon>Bacillati</taxon>
        <taxon>Bacillota</taxon>
        <taxon>Bacilli</taxon>
        <taxon>Bacillales</taxon>
        <taxon>Paenibacillaceae</taxon>
        <taxon>Paenibacillus</taxon>
    </lineage>
</organism>
<evidence type="ECO:0000256" key="1">
    <source>
        <dbReference type="ARBA" id="ARBA00010792"/>
    </source>
</evidence>
<gene>
    <name evidence="4" type="ORF">B5M42_13135</name>
</gene>
<feature type="transmembrane region" description="Helical" evidence="2">
    <location>
        <begin position="136"/>
        <end position="154"/>
    </location>
</feature>
<keyword evidence="2" id="KW-1133">Transmembrane helix</keyword>
<evidence type="ECO:0000259" key="3">
    <source>
        <dbReference type="Pfam" id="PF09335"/>
    </source>
</evidence>
<proteinExistence type="inferred from homology"/>
<comment type="caution">
    <text evidence="4">The sequence shown here is derived from an EMBL/GenBank/DDBJ whole genome shotgun (WGS) entry which is preliminary data.</text>
</comment>
<dbReference type="PANTHER" id="PTHR42709:SF9">
    <property type="entry name" value="ALKALINE PHOSPHATASE LIKE PROTEIN"/>
    <property type="match status" value="1"/>
</dbReference>
<dbReference type="RefSeq" id="WP_134753530.1">
    <property type="nucleotide sequence ID" value="NZ_MYFO02000013.1"/>
</dbReference>
<dbReference type="InterPro" id="IPR032816">
    <property type="entry name" value="VTT_dom"/>
</dbReference>
<sequence length="198" mass="22146">MSHTVLHLIQHYGYAGLFVVVLVGIVGLPIPIELMLLGAGSLALKAHLSLPGVICCAWVGACVGMLVNYTLGRTIGLERLSRVTRWVHLPKERLLKWSDVFSRYGSLILMLGYYVAGLRHASPFIAGASRMPLPRFAGLSCFGALAWIMILVMLGHKFGHQWHHLLNQLHKPVWLLAAFSLLAGYWLVKIVLRWRRFS</sequence>
<feature type="transmembrane region" description="Helical" evidence="2">
    <location>
        <begin position="12"/>
        <end position="36"/>
    </location>
</feature>
<dbReference type="AlphaFoldDB" id="A0A4Y8Q084"/>
<dbReference type="GO" id="GO:0005886">
    <property type="term" value="C:plasma membrane"/>
    <property type="evidence" value="ECO:0007669"/>
    <property type="project" value="TreeGrafter"/>
</dbReference>
<evidence type="ECO:0000256" key="2">
    <source>
        <dbReference type="SAM" id="Phobius"/>
    </source>
</evidence>
<feature type="transmembrane region" description="Helical" evidence="2">
    <location>
        <begin position="174"/>
        <end position="192"/>
    </location>
</feature>
<dbReference type="EMBL" id="MYFO01000015">
    <property type="protein sequence ID" value="TFE87100.1"/>
    <property type="molecule type" value="Genomic_DNA"/>
</dbReference>
<dbReference type="Proteomes" id="UP000298246">
    <property type="component" value="Unassembled WGS sequence"/>
</dbReference>
<comment type="similarity">
    <text evidence="1">Belongs to the DedA family.</text>
</comment>